<dbReference type="Proteomes" id="UP000186922">
    <property type="component" value="Unassembled WGS sequence"/>
</dbReference>
<evidence type="ECO:0000313" key="1">
    <source>
        <dbReference type="EMBL" id="GAV09223.1"/>
    </source>
</evidence>
<proteinExistence type="predicted"/>
<name>A0A1D1W8H9_RAMVA</name>
<comment type="caution">
    <text evidence="1">The sequence shown here is derived from an EMBL/GenBank/DDBJ whole genome shotgun (WGS) entry which is preliminary data.</text>
</comment>
<evidence type="ECO:0000313" key="2">
    <source>
        <dbReference type="Proteomes" id="UP000186922"/>
    </source>
</evidence>
<sequence length="265" mass="29324">MKESLINKKRPDLVAEYKYGADVEAFSHLKRASYRKGRKGTGDDMPIPPHLALPPVVNVTDDQCPEPPLIWLDIGIGFRIPAFAPTPSLPRTDQSANLLIRTCAHMPLNLKNDGQQAANVLPELTWLSFPPLACLSFLRRPVCPSTAVPPCSTASPTNLLRNRRSDRCCFLYSGASARARNNKGRTAVVSGRPTTSLTQRSRRALCYFCQSLYRAGLDNRHSRANCTFLWPYPDRGDSSPDQFRGDKGRLSQLNMQPTAGLALTS</sequence>
<dbReference type="EMBL" id="BDGG01000021">
    <property type="protein sequence ID" value="GAV09223.1"/>
    <property type="molecule type" value="Genomic_DNA"/>
</dbReference>
<organism evidence="1 2">
    <name type="scientific">Ramazzottius varieornatus</name>
    <name type="common">Water bear</name>
    <name type="synonym">Tardigrade</name>
    <dbReference type="NCBI Taxonomy" id="947166"/>
    <lineage>
        <taxon>Eukaryota</taxon>
        <taxon>Metazoa</taxon>
        <taxon>Ecdysozoa</taxon>
        <taxon>Tardigrada</taxon>
        <taxon>Eutardigrada</taxon>
        <taxon>Parachela</taxon>
        <taxon>Hypsibioidea</taxon>
        <taxon>Ramazzottiidae</taxon>
        <taxon>Ramazzottius</taxon>
    </lineage>
</organism>
<protein>
    <submittedName>
        <fullName evidence="1">Uncharacterized protein</fullName>
    </submittedName>
</protein>
<gene>
    <name evidence="1" type="primary">RvY_18797</name>
    <name evidence="1" type="synonym">RvY_18797.2</name>
    <name evidence="1" type="ORF">RvY_18797-2</name>
</gene>
<reference evidence="1 2" key="1">
    <citation type="journal article" date="2016" name="Nat. Commun.">
        <title>Extremotolerant tardigrade genome and improved radiotolerance of human cultured cells by tardigrade-unique protein.</title>
        <authorList>
            <person name="Hashimoto T."/>
            <person name="Horikawa D.D."/>
            <person name="Saito Y."/>
            <person name="Kuwahara H."/>
            <person name="Kozuka-Hata H."/>
            <person name="Shin-I T."/>
            <person name="Minakuchi Y."/>
            <person name="Ohishi K."/>
            <person name="Motoyama A."/>
            <person name="Aizu T."/>
            <person name="Enomoto A."/>
            <person name="Kondo K."/>
            <person name="Tanaka S."/>
            <person name="Hara Y."/>
            <person name="Koshikawa S."/>
            <person name="Sagara H."/>
            <person name="Miura T."/>
            <person name="Yokobori S."/>
            <person name="Miyagawa K."/>
            <person name="Suzuki Y."/>
            <person name="Kubo T."/>
            <person name="Oyama M."/>
            <person name="Kohara Y."/>
            <person name="Fujiyama A."/>
            <person name="Arakawa K."/>
            <person name="Katayama T."/>
            <person name="Toyoda A."/>
            <person name="Kunieda T."/>
        </authorList>
    </citation>
    <scope>NUCLEOTIDE SEQUENCE [LARGE SCALE GENOMIC DNA]</scope>
    <source>
        <strain evidence="1 2">YOKOZUNA-1</strain>
    </source>
</reference>
<dbReference type="AlphaFoldDB" id="A0A1D1W8H9"/>
<keyword evidence="2" id="KW-1185">Reference proteome</keyword>
<accession>A0A1D1W8H9</accession>